<evidence type="ECO:0000313" key="3">
    <source>
        <dbReference type="EMBL" id="KAF5399651.1"/>
    </source>
</evidence>
<dbReference type="Proteomes" id="UP000748531">
    <property type="component" value="Unassembled WGS sequence"/>
</dbReference>
<dbReference type="PRINTS" id="PR00180">
    <property type="entry name" value="CRETINALDHBP"/>
</dbReference>
<evidence type="ECO:0000259" key="2">
    <source>
        <dbReference type="PROSITE" id="PS50191"/>
    </source>
</evidence>
<feature type="domain" description="CRAL-TRIO" evidence="2">
    <location>
        <begin position="102"/>
        <end position="259"/>
    </location>
</feature>
<sequence length="323" mass="37090">MWKRIGCPTNGMMSGDIAILELPKELKEKASTELNEWEHQRDEAIAQLRALIQSENLHGCLSDGFLLRFLRARKFDLNNALHSYRLYYETRTLYPDIFSNLRPYCVQHVFTECVVARLPSSNDAGCPVLYFQPGRWDPDSWPHTDLFRANILMVEELLLRCPATQVHGVVILVDLTDLAWRHGVHMIGPSFIRRAARFIQGCTPVRVKAIHIYNEPLLFSRIFSALRPLLKEKIRKRIKLHGTSLDSLHSSIPPHLLPANCKLKGTGPEIPCTNYMQSLMELDDYFTRMNHFPIIRRPSANVSRVFRSSSNVCQLPQSSSVQK</sequence>
<dbReference type="GO" id="GO:1902936">
    <property type="term" value="F:phosphatidylinositol bisphosphate binding"/>
    <property type="evidence" value="ECO:0007669"/>
    <property type="project" value="TreeGrafter"/>
</dbReference>
<name>A0A8J4WGP3_9TREM</name>
<comment type="caution">
    <text evidence="3">The sequence shown here is derived from an EMBL/GenBank/DDBJ whole genome shotgun (WGS) entry which is preliminary data.</text>
</comment>
<dbReference type="Pfam" id="PF00650">
    <property type="entry name" value="CRAL_TRIO"/>
    <property type="match status" value="1"/>
</dbReference>
<dbReference type="InterPro" id="IPR036865">
    <property type="entry name" value="CRAL-TRIO_dom_sf"/>
</dbReference>
<dbReference type="Gene3D" id="3.40.525.10">
    <property type="entry name" value="CRAL-TRIO lipid binding domain"/>
    <property type="match status" value="1"/>
</dbReference>
<dbReference type="InterPro" id="IPR036273">
    <property type="entry name" value="CRAL/TRIO_N_dom_sf"/>
</dbReference>
<dbReference type="PROSITE" id="PS50191">
    <property type="entry name" value="CRAL_TRIO"/>
    <property type="match status" value="1"/>
</dbReference>
<dbReference type="CDD" id="cd00170">
    <property type="entry name" value="SEC14"/>
    <property type="match status" value="1"/>
</dbReference>
<feature type="coiled-coil region" evidence="1">
    <location>
        <begin position="27"/>
        <end position="54"/>
    </location>
</feature>
<dbReference type="SUPFAM" id="SSF46938">
    <property type="entry name" value="CRAL/TRIO N-terminal domain"/>
    <property type="match status" value="1"/>
</dbReference>
<evidence type="ECO:0000256" key="1">
    <source>
        <dbReference type="SAM" id="Coils"/>
    </source>
</evidence>
<keyword evidence="4" id="KW-1185">Reference proteome</keyword>
<dbReference type="OrthoDB" id="75724at2759"/>
<keyword evidence="1" id="KW-0175">Coiled coil</keyword>
<organism evidence="3 4">
    <name type="scientific">Paragonimus heterotremus</name>
    <dbReference type="NCBI Taxonomy" id="100268"/>
    <lineage>
        <taxon>Eukaryota</taxon>
        <taxon>Metazoa</taxon>
        <taxon>Spiralia</taxon>
        <taxon>Lophotrochozoa</taxon>
        <taxon>Platyhelminthes</taxon>
        <taxon>Trematoda</taxon>
        <taxon>Digenea</taxon>
        <taxon>Plagiorchiida</taxon>
        <taxon>Troglotremata</taxon>
        <taxon>Troglotrematidae</taxon>
        <taxon>Paragonimus</taxon>
    </lineage>
</organism>
<dbReference type="Gene3D" id="1.20.5.1200">
    <property type="entry name" value="Alpha-tocopherol transfer"/>
    <property type="match status" value="1"/>
</dbReference>
<dbReference type="SUPFAM" id="SSF52087">
    <property type="entry name" value="CRAL/TRIO domain"/>
    <property type="match status" value="1"/>
</dbReference>
<dbReference type="InterPro" id="IPR011074">
    <property type="entry name" value="CRAL/TRIO_N_dom"/>
</dbReference>
<dbReference type="Pfam" id="PF03765">
    <property type="entry name" value="CRAL_TRIO_N"/>
    <property type="match status" value="1"/>
</dbReference>
<dbReference type="SMART" id="SM00516">
    <property type="entry name" value="SEC14"/>
    <property type="match status" value="1"/>
</dbReference>
<gene>
    <name evidence="3" type="ORF">PHET_06634</name>
</gene>
<accession>A0A8J4WGP3</accession>
<protein>
    <recommendedName>
        <fullName evidence="2">CRAL-TRIO domain-containing protein</fullName>
    </recommendedName>
</protein>
<dbReference type="AlphaFoldDB" id="A0A8J4WGP3"/>
<dbReference type="GO" id="GO:0016020">
    <property type="term" value="C:membrane"/>
    <property type="evidence" value="ECO:0007669"/>
    <property type="project" value="TreeGrafter"/>
</dbReference>
<dbReference type="PANTHER" id="PTHR10174">
    <property type="entry name" value="ALPHA-TOCOPHEROL TRANSFER PROTEIN-RELATED"/>
    <property type="match status" value="1"/>
</dbReference>
<reference evidence="3" key="1">
    <citation type="submission" date="2019-05" db="EMBL/GenBank/DDBJ databases">
        <title>Annotation for the trematode Paragonimus heterotremus.</title>
        <authorList>
            <person name="Choi Y.-J."/>
        </authorList>
    </citation>
    <scope>NUCLEOTIDE SEQUENCE</scope>
    <source>
        <strain evidence="3">LC</strain>
    </source>
</reference>
<dbReference type="Gene3D" id="1.10.8.20">
    <property type="entry name" value="N-terminal domain of phosphatidylinositol transfer protein sec14p"/>
    <property type="match status" value="1"/>
</dbReference>
<evidence type="ECO:0000313" key="4">
    <source>
        <dbReference type="Proteomes" id="UP000748531"/>
    </source>
</evidence>
<dbReference type="InterPro" id="IPR001251">
    <property type="entry name" value="CRAL-TRIO_dom"/>
</dbReference>
<dbReference type="PANTHER" id="PTHR10174:SF130">
    <property type="entry name" value="ALPHA-TOCOPHEROL TRANSFER PROTEIN-LIKE"/>
    <property type="match status" value="1"/>
</dbReference>
<dbReference type="EMBL" id="LUCH01003848">
    <property type="protein sequence ID" value="KAF5399651.1"/>
    <property type="molecule type" value="Genomic_DNA"/>
</dbReference>
<proteinExistence type="predicted"/>
<dbReference type="SMART" id="SM01100">
    <property type="entry name" value="CRAL_TRIO_N"/>
    <property type="match status" value="1"/>
</dbReference>